<proteinExistence type="predicted"/>
<evidence type="ECO:0000256" key="5">
    <source>
        <dbReference type="ARBA" id="ARBA00023136"/>
    </source>
</evidence>
<dbReference type="InterPro" id="IPR036259">
    <property type="entry name" value="MFS_trans_sf"/>
</dbReference>
<keyword evidence="4 7" id="KW-1133">Transmembrane helix</keyword>
<dbReference type="AlphaFoldDB" id="A0A2X0M1F5"/>
<dbReference type="GO" id="GO:0000329">
    <property type="term" value="C:fungal-type vacuole membrane"/>
    <property type="evidence" value="ECO:0007669"/>
    <property type="project" value="TreeGrafter"/>
</dbReference>
<keyword evidence="10" id="KW-1185">Reference proteome</keyword>
<evidence type="ECO:0000313" key="9">
    <source>
        <dbReference type="EMBL" id="SGY40331.1"/>
    </source>
</evidence>
<sequence>MPETSERTPLLQRGLPTARHGWESSPKPVRAFRTIRPLHPSGLSSSNNYDHPPIPDIVRLGIDLSRWHKLAILTGTFVAVFLSSVDTTITTALIQPIAIDLRDGPHHRAGWLGPSYLLSSLIVTPFYGRLCDIVGRRKAACSAVLLFLLGTLGCSMAPSMPHMLGARILAGCGYGGMMTTSAFLTADLFVLKERLLYGGISGVFWTLWSLSTYLDFSSPAVPVLVAVLVGSLCLIRYTSDVPPAHSSWSMLTRIDFGGCATQLLAFGTFLVSLGLRNNDLLPWSDSKVIFTSALVPVFLAAFFYIESNIAREPILPLDLLKPRTPFFALGVTFLVAITNSALLHHLPIYFMTVESRSEVNAAAHLLPVSISAAIGGLTSGIWMFRTGRYWGAGLTVSIVGEQRTKYDTSRVSYFAVIRSALATYSTLLLQPSQPELLKWILVIPLGIAPSVAKATSYAAMMAYIPPSQIPIISGALWAFRSAGQIIGLGISTTVFQSLLVSTLREDLPRTIADETIHRLREDYMFLNTLDPELKAIAKKAFANATKGAFGVAVAGVTLTVISFALIPVHSLTLEQEDVPPAAVAVAA</sequence>
<feature type="transmembrane region" description="Helical" evidence="7">
    <location>
        <begin position="139"/>
        <end position="158"/>
    </location>
</feature>
<keyword evidence="3 7" id="KW-0812">Transmembrane</keyword>
<dbReference type="InterPro" id="IPR020846">
    <property type="entry name" value="MFS_dom"/>
</dbReference>
<keyword evidence="5 7" id="KW-0472">Membrane</keyword>
<dbReference type="GO" id="GO:0012505">
    <property type="term" value="C:endomembrane system"/>
    <property type="evidence" value="ECO:0007669"/>
    <property type="project" value="UniProtKB-SubCell"/>
</dbReference>
<reference evidence="9 10" key="1">
    <citation type="submission" date="2016-11" db="EMBL/GenBank/DDBJ databases">
        <authorList>
            <person name="Jaros S."/>
            <person name="Januszkiewicz K."/>
            <person name="Wedrychowicz H."/>
        </authorList>
    </citation>
    <scope>NUCLEOTIDE SEQUENCE [LARGE SCALE GENOMIC DNA]</scope>
</reference>
<gene>
    <name evidence="9" type="primary">BQ5605_C003g02355</name>
    <name evidence="9" type="ORF">BQ5605_C003G02355</name>
</gene>
<comment type="subcellular location">
    <subcellularLocation>
        <location evidence="1">Endomembrane system</location>
        <topology evidence="1">Multi-pass membrane protein</topology>
    </subcellularLocation>
</comment>
<feature type="transmembrane region" description="Helical" evidence="7">
    <location>
        <begin position="326"/>
        <end position="350"/>
    </location>
</feature>
<accession>A0A2X0M1F5</accession>
<name>A0A2X0M1F5_9BASI</name>
<feature type="transmembrane region" description="Helical" evidence="7">
    <location>
        <begin position="109"/>
        <end position="127"/>
    </location>
</feature>
<dbReference type="Pfam" id="PF07690">
    <property type="entry name" value="MFS_1"/>
    <property type="match status" value="1"/>
</dbReference>
<keyword evidence="2" id="KW-0813">Transport</keyword>
<feature type="transmembrane region" description="Helical" evidence="7">
    <location>
        <begin position="70"/>
        <end position="97"/>
    </location>
</feature>
<feature type="domain" description="Major facilitator superfamily (MFS) profile" evidence="8">
    <location>
        <begin position="72"/>
        <end position="571"/>
    </location>
</feature>
<feature type="transmembrane region" description="Helical" evidence="7">
    <location>
        <begin position="548"/>
        <end position="568"/>
    </location>
</feature>
<dbReference type="STRING" id="796604.A0A2X0M1F5"/>
<dbReference type="PROSITE" id="PS50850">
    <property type="entry name" value="MFS"/>
    <property type="match status" value="1"/>
</dbReference>
<evidence type="ECO:0000256" key="6">
    <source>
        <dbReference type="SAM" id="MobiDB-lite"/>
    </source>
</evidence>
<evidence type="ECO:0000313" key="10">
    <source>
        <dbReference type="Proteomes" id="UP000249464"/>
    </source>
</evidence>
<dbReference type="EMBL" id="FQNC01000042">
    <property type="protein sequence ID" value="SGY40331.1"/>
    <property type="molecule type" value="Genomic_DNA"/>
</dbReference>
<feature type="transmembrane region" description="Helical" evidence="7">
    <location>
        <begin position="362"/>
        <end position="384"/>
    </location>
</feature>
<dbReference type="InterPro" id="IPR011701">
    <property type="entry name" value="MFS"/>
</dbReference>
<dbReference type="GO" id="GO:0005886">
    <property type="term" value="C:plasma membrane"/>
    <property type="evidence" value="ECO:0007669"/>
    <property type="project" value="TreeGrafter"/>
</dbReference>
<feature type="region of interest" description="Disordered" evidence="6">
    <location>
        <begin position="1"/>
        <end position="25"/>
    </location>
</feature>
<feature type="transmembrane region" description="Helical" evidence="7">
    <location>
        <begin position="220"/>
        <end position="238"/>
    </location>
</feature>
<dbReference type="GO" id="GO:0015174">
    <property type="term" value="F:basic amino acid transmembrane transporter activity"/>
    <property type="evidence" value="ECO:0007669"/>
    <property type="project" value="TreeGrafter"/>
</dbReference>
<dbReference type="Gene3D" id="1.20.1250.20">
    <property type="entry name" value="MFS general substrate transporter like domains"/>
    <property type="match status" value="1"/>
</dbReference>
<evidence type="ECO:0000256" key="1">
    <source>
        <dbReference type="ARBA" id="ARBA00004127"/>
    </source>
</evidence>
<evidence type="ECO:0000256" key="3">
    <source>
        <dbReference type="ARBA" id="ARBA00022692"/>
    </source>
</evidence>
<evidence type="ECO:0000259" key="8">
    <source>
        <dbReference type="PROSITE" id="PS50850"/>
    </source>
</evidence>
<protein>
    <submittedName>
        <fullName evidence="9">BQ5605_C003g02355 protein</fullName>
    </submittedName>
</protein>
<organism evidence="9 10">
    <name type="scientific">Microbotryum silenes-dioicae</name>
    <dbReference type="NCBI Taxonomy" id="796604"/>
    <lineage>
        <taxon>Eukaryota</taxon>
        <taxon>Fungi</taxon>
        <taxon>Dikarya</taxon>
        <taxon>Basidiomycota</taxon>
        <taxon>Pucciniomycotina</taxon>
        <taxon>Microbotryomycetes</taxon>
        <taxon>Microbotryales</taxon>
        <taxon>Microbotryaceae</taxon>
        <taxon>Microbotryum</taxon>
    </lineage>
</organism>
<evidence type="ECO:0000256" key="7">
    <source>
        <dbReference type="SAM" id="Phobius"/>
    </source>
</evidence>
<dbReference type="PANTHER" id="PTHR23501:SF191">
    <property type="entry name" value="VACUOLAR BASIC AMINO ACID TRANSPORTER 4"/>
    <property type="match status" value="1"/>
</dbReference>
<evidence type="ECO:0000256" key="4">
    <source>
        <dbReference type="ARBA" id="ARBA00022989"/>
    </source>
</evidence>
<dbReference type="Proteomes" id="UP000249464">
    <property type="component" value="Unassembled WGS sequence"/>
</dbReference>
<dbReference type="PANTHER" id="PTHR23501">
    <property type="entry name" value="MAJOR FACILITATOR SUPERFAMILY"/>
    <property type="match status" value="1"/>
</dbReference>
<evidence type="ECO:0000256" key="2">
    <source>
        <dbReference type="ARBA" id="ARBA00022448"/>
    </source>
</evidence>
<feature type="transmembrane region" description="Helical" evidence="7">
    <location>
        <begin position="287"/>
        <end position="305"/>
    </location>
</feature>
<feature type="transmembrane region" description="Helical" evidence="7">
    <location>
        <begin position="250"/>
        <end position="275"/>
    </location>
</feature>
<dbReference type="SUPFAM" id="SSF103473">
    <property type="entry name" value="MFS general substrate transporter"/>
    <property type="match status" value="1"/>
</dbReference>